<keyword evidence="8" id="KW-1133">Transmembrane helix</keyword>
<evidence type="ECO:0000256" key="4">
    <source>
        <dbReference type="ARBA" id="ARBA00022679"/>
    </source>
</evidence>
<dbReference type="eggNOG" id="COG4251">
    <property type="taxonomic scope" value="Bacteria"/>
</dbReference>
<dbReference type="SMART" id="SM00028">
    <property type="entry name" value="TPR"/>
    <property type="match status" value="5"/>
</dbReference>
<dbReference type="GO" id="GO:0000155">
    <property type="term" value="F:phosphorelay sensor kinase activity"/>
    <property type="evidence" value="ECO:0007669"/>
    <property type="project" value="InterPro"/>
</dbReference>
<dbReference type="InterPro" id="IPR011990">
    <property type="entry name" value="TPR-like_helical_dom_sf"/>
</dbReference>
<comment type="catalytic activity">
    <reaction evidence="1">
        <text>ATP + protein L-histidine = ADP + protein N-phospho-L-histidine.</text>
        <dbReference type="EC" id="2.7.13.3"/>
    </reaction>
</comment>
<evidence type="ECO:0000256" key="6">
    <source>
        <dbReference type="ARBA" id="ARBA00023012"/>
    </source>
</evidence>
<dbReference type="STRING" id="641524.ADICYQ_0967"/>
<dbReference type="InterPro" id="IPR004358">
    <property type="entry name" value="Sig_transdc_His_kin-like_C"/>
</dbReference>
<dbReference type="EC" id="2.7.13.3" evidence="2"/>
<dbReference type="Pfam" id="PF02518">
    <property type="entry name" value="HATPase_c"/>
    <property type="match status" value="1"/>
</dbReference>
<gene>
    <name evidence="10" type="ORF">ADICYQ_0967</name>
</gene>
<keyword evidence="3" id="KW-0597">Phosphoprotein</keyword>
<dbReference type="PRINTS" id="PR00344">
    <property type="entry name" value="BCTRLSENSOR"/>
</dbReference>
<dbReference type="InterPro" id="IPR036097">
    <property type="entry name" value="HisK_dim/P_sf"/>
</dbReference>
<dbReference type="Pfam" id="PF00512">
    <property type="entry name" value="HisKA"/>
    <property type="match status" value="1"/>
</dbReference>
<proteinExistence type="predicted"/>
<keyword evidence="7" id="KW-0175">Coiled coil</keyword>
<keyword evidence="5 10" id="KW-0418">Kinase</keyword>
<dbReference type="PANTHER" id="PTHR45453">
    <property type="entry name" value="PHOSPHATE REGULON SENSOR PROTEIN PHOR"/>
    <property type="match status" value="1"/>
</dbReference>
<dbReference type="InterPro" id="IPR036890">
    <property type="entry name" value="HATPase_C_sf"/>
</dbReference>
<keyword evidence="4" id="KW-0808">Transferase</keyword>
<dbReference type="eggNOG" id="COG0457">
    <property type="taxonomic scope" value="Bacteria"/>
</dbReference>
<comment type="caution">
    <text evidence="10">The sequence shown here is derived from an EMBL/GenBank/DDBJ whole genome shotgun (WGS) entry which is preliminary data.</text>
</comment>
<dbReference type="SMART" id="SM00387">
    <property type="entry name" value="HATPase_c"/>
    <property type="match status" value="1"/>
</dbReference>
<dbReference type="AlphaFoldDB" id="S7X336"/>
<dbReference type="Pfam" id="PF13424">
    <property type="entry name" value="TPR_12"/>
    <property type="match status" value="1"/>
</dbReference>
<evidence type="ECO:0000256" key="7">
    <source>
        <dbReference type="SAM" id="Coils"/>
    </source>
</evidence>
<dbReference type="SUPFAM" id="SSF47384">
    <property type="entry name" value="Homodimeric domain of signal transducing histidine kinase"/>
    <property type="match status" value="1"/>
</dbReference>
<dbReference type="GO" id="GO:0016036">
    <property type="term" value="P:cellular response to phosphate starvation"/>
    <property type="evidence" value="ECO:0007669"/>
    <property type="project" value="TreeGrafter"/>
</dbReference>
<organism evidence="10 11">
    <name type="scientific">Cyclobacterium qasimii M12-11B</name>
    <dbReference type="NCBI Taxonomy" id="641524"/>
    <lineage>
        <taxon>Bacteria</taxon>
        <taxon>Pseudomonadati</taxon>
        <taxon>Bacteroidota</taxon>
        <taxon>Cytophagia</taxon>
        <taxon>Cytophagales</taxon>
        <taxon>Cyclobacteriaceae</taxon>
        <taxon>Cyclobacterium</taxon>
    </lineage>
</organism>
<dbReference type="InterPro" id="IPR050351">
    <property type="entry name" value="BphY/WalK/GraS-like"/>
</dbReference>
<evidence type="ECO:0000313" key="10">
    <source>
        <dbReference type="EMBL" id="EPR70543.1"/>
    </source>
</evidence>
<feature type="domain" description="Histidine kinase" evidence="9">
    <location>
        <begin position="432"/>
        <end position="648"/>
    </location>
</feature>
<sequence length="648" mass="74314">MFIFKRLNFLIFESGFVKSSLSSCKVMLYLKIVFFFAIGLLPVQELLGADLKTIDSLLHESMSVQYDQKEIAIAHVKMARELAKDLDDPKLMARINNQEGTVHYISGDYELALRDFLEAYEYAIKVNSIPEKEYAMNGRALVLMVEREFVVAKDLFEACILINATTNDSVKLAKNHFNLGILHNEQGDLDQSMVQLNTALNFLTNYPKQGLNLMVNNRMAKVYYELGDYENALSKYNNVLQDSLSLTNWEKTFALTGLAQLKFETGHTEEALALGKEAYSTAKFHGANWDLQKITELLSVIYKEEKLFDKAHYYLELSQSYRDSLYDKEKSRQIARLQLKLTQVENEKLRAESDKDQTTIKQNNRLFIFLTLLILFLGFTIYFYRKNIKLKEQFNGSLKKKNRAIEKQKSLIDQQNKNLIEINAVKTKLLSVISHDLRSPITSIKQLLEMRGKGYFTKEDENEAYDHLTTQIQNAETMLNDLLEWANRQMDGLESNPSEVALSDVVTEVLLGYNFQTKTKFINTEHSENQSLQIEIDRVQLKIILQNLIGNAIKFTPEYGTIKVYYEANERFVICHIEDSGVGVDENYHDLINSGDYARIPSMAGTANEKGTGLGILLVKQFLDLNGGKLKMESEPGLGTHFILYFKR</sequence>
<feature type="transmembrane region" description="Helical" evidence="8">
    <location>
        <begin position="366"/>
        <end position="384"/>
    </location>
</feature>
<dbReference type="EMBL" id="ATNM01000036">
    <property type="protein sequence ID" value="EPR70543.1"/>
    <property type="molecule type" value="Genomic_DNA"/>
</dbReference>
<dbReference type="PANTHER" id="PTHR45453:SF1">
    <property type="entry name" value="PHOSPHATE REGULON SENSOR PROTEIN PHOR"/>
    <property type="match status" value="1"/>
</dbReference>
<evidence type="ECO:0000313" key="11">
    <source>
        <dbReference type="Proteomes" id="UP000014974"/>
    </source>
</evidence>
<dbReference type="Gene3D" id="1.10.287.130">
    <property type="match status" value="1"/>
</dbReference>
<keyword evidence="8" id="KW-0812">Transmembrane</keyword>
<accession>S7X336</accession>
<dbReference type="SUPFAM" id="SSF48452">
    <property type="entry name" value="TPR-like"/>
    <property type="match status" value="1"/>
</dbReference>
<name>S7X336_9BACT</name>
<dbReference type="GO" id="GO:0004721">
    <property type="term" value="F:phosphoprotein phosphatase activity"/>
    <property type="evidence" value="ECO:0007669"/>
    <property type="project" value="TreeGrafter"/>
</dbReference>
<feature type="coiled-coil region" evidence="7">
    <location>
        <begin position="327"/>
        <end position="361"/>
    </location>
</feature>
<dbReference type="Proteomes" id="UP000014974">
    <property type="component" value="Unassembled WGS sequence"/>
</dbReference>
<keyword evidence="8" id="KW-0472">Membrane</keyword>
<evidence type="ECO:0000256" key="2">
    <source>
        <dbReference type="ARBA" id="ARBA00012438"/>
    </source>
</evidence>
<dbReference type="CDD" id="cd00075">
    <property type="entry name" value="HATPase"/>
    <property type="match status" value="1"/>
</dbReference>
<evidence type="ECO:0000256" key="1">
    <source>
        <dbReference type="ARBA" id="ARBA00000085"/>
    </source>
</evidence>
<dbReference type="InterPro" id="IPR003661">
    <property type="entry name" value="HisK_dim/P_dom"/>
</dbReference>
<dbReference type="InterPro" id="IPR005467">
    <property type="entry name" value="His_kinase_dom"/>
</dbReference>
<dbReference type="SMART" id="SM00388">
    <property type="entry name" value="HisKA"/>
    <property type="match status" value="1"/>
</dbReference>
<evidence type="ECO:0000256" key="8">
    <source>
        <dbReference type="SAM" id="Phobius"/>
    </source>
</evidence>
<dbReference type="SUPFAM" id="SSF55874">
    <property type="entry name" value="ATPase domain of HSP90 chaperone/DNA topoisomerase II/histidine kinase"/>
    <property type="match status" value="1"/>
</dbReference>
<dbReference type="GO" id="GO:0005886">
    <property type="term" value="C:plasma membrane"/>
    <property type="evidence" value="ECO:0007669"/>
    <property type="project" value="TreeGrafter"/>
</dbReference>
<evidence type="ECO:0000256" key="5">
    <source>
        <dbReference type="ARBA" id="ARBA00022777"/>
    </source>
</evidence>
<dbReference type="PROSITE" id="PS50109">
    <property type="entry name" value="HIS_KIN"/>
    <property type="match status" value="1"/>
</dbReference>
<protein>
    <recommendedName>
        <fullName evidence="2">histidine kinase</fullName>
        <ecNumber evidence="2">2.7.13.3</ecNumber>
    </recommendedName>
</protein>
<dbReference type="Gene3D" id="1.25.40.10">
    <property type="entry name" value="Tetratricopeptide repeat domain"/>
    <property type="match status" value="2"/>
</dbReference>
<dbReference type="CDD" id="cd00082">
    <property type="entry name" value="HisKA"/>
    <property type="match status" value="1"/>
</dbReference>
<keyword evidence="6" id="KW-0902">Two-component regulatory system</keyword>
<reference evidence="10 11" key="1">
    <citation type="journal article" date="2013" name="Genome Announc.">
        <title>Draft Genome Sequence of Cyclobacterium qasimii Strain M12-11BT, Isolated from Arctic Marine Sediment.</title>
        <authorList>
            <person name="Shivaji S."/>
            <person name="Ara S."/>
            <person name="Singh A."/>
            <person name="Kumar Pinnaka A."/>
        </authorList>
    </citation>
    <scope>NUCLEOTIDE SEQUENCE [LARGE SCALE GENOMIC DNA]</scope>
    <source>
        <strain evidence="10 11">M12-11B</strain>
    </source>
</reference>
<dbReference type="InterPro" id="IPR003594">
    <property type="entry name" value="HATPase_dom"/>
</dbReference>
<dbReference type="Gene3D" id="3.30.565.10">
    <property type="entry name" value="Histidine kinase-like ATPase, C-terminal domain"/>
    <property type="match status" value="1"/>
</dbReference>
<evidence type="ECO:0000256" key="3">
    <source>
        <dbReference type="ARBA" id="ARBA00022553"/>
    </source>
</evidence>
<dbReference type="InterPro" id="IPR019734">
    <property type="entry name" value="TPR_rpt"/>
</dbReference>
<evidence type="ECO:0000259" key="9">
    <source>
        <dbReference type="PROSITE" id="PS50109"/>
    </source>
</evidence>